<gene>
    <name evidence="1" type="ORF">DERF_002692</name>
</gene>
<evidence type="ECO:0000313" key="1">
    <source>
        <dbReference type="EMBL" id="KAH9528778.1"/>
    </source>
</evidence>
<sequence>MFLLSGADQMVSGKCLPDGSMVRITVGINRITGHRGWWPYDYVVKALFNTAFKHVGVIFSIHTFADEMLTSTVQADSVDFSADNTQQCA</sequence>
<reference evidence="1" key="2">
    <citation type="journal article" date="2022" name="Res Sq">
        <title>Comparative Genomics Reveals Insights into the Divergent Evolution of Astigmatic Mites and Household Pest Adaptations.</title>
        <authorList>
            <person name="Xiong Q."/>
            <person name="Wan A.T.-Y."/>
            <person name="Liu X.-Y."/>
            <person name="Fung C.S.-H."/>
            <person name="Xiao X."/>
            <person name="Malainual N."/>
            <person name="Hou J."/>
            <person name="Wang L."/>
            <person name="Wang M."/>
            <person name="Yang K."/>
            <person name="Cui Y."/>
            <person name="Leung E."/>
            <person name="Nong W."/>
            <person name="Shin S.-K."/>
            <person name="Au S."/>
            <person name="Jeong K.Y."/>
            <person name="Chew F.T."/>
            <person name="Hui J."/>
            <person name="Leung T.F."/>
            <person name="Tungtrongchitr A."/>
            <person name="Zhong N."/>
            <person name="Liu Z."/>
            <person name="Tsui S."/>
        </authorList>
    </citation>
    <scope>NUCLEOTIDE SEQUENCE</scope>
    <source>
        <strain evidence="1">Derf</strain>
        <tissue evidence="1">Whole organism</tissue>
    </source>
</reference>
<reference evidence="1" key="1">
    <citation type="submission" date="2013-05" db="EMBL/GenBank/DDBJ databases">
        <authorList>
            <person name="Yim A.K.Y."/>
            <person name="Chan T.F."/>
            <person name="Ji K.M."/>
            <person name="Liu X.Y."/>
            <person name="Zhou J.W."/>
            <person name="Li R.Q."/>
            <person name="Yang K.Y."/>
            <person name="Li J."/>
            <person name="Li M."/>
            <person name="Law P.T.W."/>
            <person name="Wu Y.L."/>
            <person name="Cai Z.L."/>
            <person name="Qin H."/>
            <person name="Bao Y."/>
            <person name="Leung R.K.K."/>
            <person name="Ng P.K.S."/>
            <person name="Zou J."/>
            <person name="Zhong X.J."/>
            <person name="Ran P.X."/>
            <person name="Zhong N.S."/>
            <person name="Liu Z.G."/>
            <person name="Tsui S.K.W."/>
        </authorList>
    </citation>
    <scope>NUCLEOTIDE SEQUENCE</scope>
    <source>
        <strain evidence="1">Derf</strain>
        <tissue evidence="1">Whole organism</tissue>
    </source>
</reference>
<accession>A0A922IDE1</accession>
<comment type="caution">
    <text evidence="1">The sequence shown here is derived from an EMBL/GenBank/DDBJ whole genome shotgun (WGS) entry which is preliminary data.</text>
</comment>
<evidence type="ECO:0000313" key="2">
    <source>
        <dbReference type="Proteomes" id="UP000790347"/>
    </source>
</evidence>
<dbReference type="AlphaFoldDB" id="A0A922IDE1"/>
<protein>
    <submittedName>
        <fullName evidence="1">Uncharacterized protein</fullName>
    </submittedName>
</protein>
<keyword evidence="2" id="KW-1185">Reference proteome</keyword>
<dbReference type="Proteomes" id="UP000790347">
    <property type="component" value="Unassembled WGS sequence"/>
</dbReference>
<name>A0A922IDE1_DERFA</name>
<dbReference type="EMBL" id="ASGP02000001">
    <property type="protein sequence ID" value="KAH9528778.1"/>
    <property type="molecule type" value="Genomic_DNA"/>
</dbReference>
<organism evidence="1 2">
    <name type="scientific">Dermatophagoides farinae</name>
    <name type="common">American house dust mite</name>
    <dbReference type="NCBI Taxonomy" id="6954"/>
    <lineage>
        <taxon>Eukaryota</taxon>
        <taxon>Metazoa</taxon>
        <taxon>Ecdysozoa</taxon>
        <taxon>Arthropoda</taxon>
        <taxon>Chelicerata</taxon>
        <taxon>Arachnida</taxon>
        <taxon>Acari</taxon>
        <taxon>Acariformes</taxon>
        <taxon>Sarcoptiformes</taxon>
        <taxon>Astigmata</taxon>
        <taxon>Psoroptidia</taxon>
        <taxon>Analgoidea</taxon>
        <taxon>Pyroglyphidae</taxon>
        <taxon>Dermatophagoidinae</taxon>
        <taxon>Dermatophagoides</taxon>
    </lineage>
</organism>
<proteinExistence type="predicted"/>